<dbReference type="PANTHER" id="PTHR45947:SF3">
    <property type="entry name" value="SULFOQUINOVOSYL TRANSFERASE SQD2"/>
    <property type="match status" value="1"/>
</dbReference>
<sequence>MSDLCTPLPSPLRVVSVAHSAVGQKGGRQRYAPLLRQSDLDLHLVTPENWREFGRSLVGEPAVDPAMQLHILPILFPSAGPLNWYLHFYPRLPRLLRKVGPHVLHLWEEPWSIVALQAALTKQDAALVLEVDQNILKSLPPPFETIRRFVLRKCAHILARSQDAEAVVRACGYDGPVTMIGYGVDQECFRPDGPAAPQGAGLRIGYVGRLVEEKGLDDVLDALAQTRSMVSLGLIGAGPHGSKLRARVERLRLGDRVSFRDWAAPQEVAQFMRGLDALVLLTRTTPHVREQFGRVVIEAQACGVPVIGSSCGAIPDVVGEGGWIIPERDSAALARLLDTIAAGREDMPAKSRAALENVASRFTYDEVAHRLRRAWFEAYRGSVTAQASARKPYKSHPAVEP</sequence>
<dbReference type="PANTHER" id="PTHR45947">
    <property type="entry name" value="SULFOQUINOVOSYL TRANSFERASE SQD2"/>
    <property type="match status" value="1"/>
</dbReference>
<evidence type="ECO:0000313" key="4">
    <source>
        <dbReference type="Proteomes" id="UP000316781"/>
    </source>
</evidence>
<dbReference type="EMBL" id="VJMF01000022">
    <property type="protein sequence ID" value="TRL36316.1"/>
    <property type="molecule type" value="Genomic_DNA"/>
</dbReference>
<dbReference type="AlphaFoldDB" id="A0A549T368"/>
<dbReference type="SUPFAM" id="SSF53756">
    <property type="entry name" value="UDP-Glycosyltransferase/glycogen phosphorylase"/>
    <property type="match status" value="1"/>
</dbReference>
<reference evidence="3 4" key="1">
    <citation type="submission" date="2019-07" db="EMBL/GenBank/DDBJ databases">
        <title>Ln-dependent methylotrophs.</title>
        <authorList>
            <person name="Tani A."/>
        </authorList>
    </citation>
    <scope>NUCLEOTIDE SEQUENCE [LARGE SCALE GENOMIC DNA]</scope>
    <source>
        <strain evidence="3 4">SM89A</strain>
    </source>
</reference>
<gene>
    <name evidence="3" type="ORF">FM996_05160</name>
</gene>
<accession>A0A549T368</accession>
<dbReference type="InterPro" id="IPR050194">
    <property type="entry name" value="Glycosyltransferase_grp1"/>
</dbReference>
<feature type="domain" description="Glycosyltransferase subfamily 4-like N-terminal" evidence="2">
    <location>
        <begin position="35"/>
        <end position="186"/>
    </location>
</feature>
<proteinExistence type="predicted"/>
<evidence type="ECO:0000313" key="3">
    <source>
        <dbReference type="EMBL" id="TRL36316.1"/>
    </source>
</evidence>
<feature type="domain" description="Glycosyl transferase family 1" evidence="1">
    <location>
        <begin position="204"/>
        <end position="345"/>
    </location>
</feature>
<dbReference type="Pfam" id="PF13439">
    <property type="entry name" value="Glyco_transf_4"/>
    <property type="match status" value="1"/>
</dbReference>
<protein>
    <submittedName>
        <fullName evidence="3">Glycosyltransferase</fullName>
    </submittedName>
</protein>
<comment type="caution">
    <text evidence="3">The sequence shown here is derived from an EMBL/GenBank/DDBJ whole genome shotgun (WGS) entry which is preliminary data.</text>
</comment>
<keyword evidence="3" id="KW-0808">Transferase</keyword>
<dbReference type="InterPro" id="IPR028098">
    <property type="entry name" value="Glyco_trans_4-like_N"/>
</dbReference>
<evidence type="ECO:0000259" key="1">
    <source>
        <dbReference type="Pfam" id="PF00534"/>
    </source>
</evidence>
<organism evidence="3 4">
    <name type="scientific">Methylosinus sporium</name>
    <dbReference type="NCBI Taxonomy" id="428"/>
    <lineage>
        <taxon>Bacteria</taxon>
        <taxon>Pseudomonadati</taxon>
        <taxon>Pseudomonadota</taxon>
        <taxon>Alphaproteobacteria</taxon>
        <taxon>Hyphomicrobiales</taxon>
        <taxon>Methylocystaceae</taxon>
        <taxon>Methylosinus</taxon>
    </lineage>
</organism>
<dbReference type="Gene3D" id="3.40.50.2000">
    <property type="entry name" value="Glycogen Phosphorylase B"/>
    <property type="match status" value="2"/>
</dbReference>
<dbReference type="InterPro" id="IPR001296">
    <property type="entry name" value="Glyco_trans_1"/>
</dbReference>
<name>A0A549T368_METSR</name>
<evidence type="ECO:0000259" key="2">
    <source>
        <dbReference type="Pfam" id="PF13439"/>
    </source>
</evidence>
<dbReference type="RefSeq" id="WP_142862130.1">
    <property type="nucleotide sequence ID" value="NZ_VJMF01000022.1"/>
</dbReference>
<dbReference type="Proteomes" id="UP000316781">
    <property type="component" value="Unassembled WGS sequence"/>
</dbReference>
<dbReference type="GO" id="GO:0016757">
    <property type="term" value="F:glycosyltransferase activity"/>
    <property type="evidence" value="ECO:0007669"/>
    <property type="project" value="TreeGrafter"/>
</dbReference>
<dbReference type="Pfam" id="PF00534">
    <property type="entry name" value="Glycos_transf_1"/>
    <property type="match status" value="1"/>
</dbReference>